<dbReference type="PATRIC" id="fig|1423772.3.peg.1822"/>
<protein>
    <recommendedName>
        <fullName evidence="3">DUF1643 domain-containing protein</fullName>
    </recommendedName>
</protein>
<dbReference type="InterPro" id="IPR012441">
    <property type="entry name" value="DUF1643"/>
</dbReference>
<dbReference type="EMBL" id="AYYN01000174">
    <property type="protein sequence ID" value="KRM70541.1"/>
    <property type="molecule type" value="Genomic_DNA"/>
</dbReference>
<proteinExistence type="predicted"/>
<name>A0A0R2ATP3_9LACO</name>
<evidence type="ECO:0000313" key="1">
    <source>
        <dbReference type="EMBL" id="KRM70541.1"/>
    </source>
</evidence>
<evidence type="ECO:0008006" key="3">
    <source>
        <dbReference type="Google" id="ProtNLM"/>
    </source>
</evidence>
<comment type="caution">
    <text evidence="1">The sequence shown here is derived from an EMBL/GenBank/DDBJ whole genome shotgun (WGS) entry which is preliminary data.</text>
</comment>
<dbReference type="AlphaFoldDB" id="A0A0R2ATP3"/>
<dbReference type="Pfam" id="PF07799">
    <property type="entry name" value="DUF1643"/>
    <property type="match status" value="1"/>
</dbReference>
<dbReference type="Proteomes" id="UP000051612">
    <property type="component" value="Unassembled WGS sequence"/>
</dbReference>
<accession>A0A0R2ATP3</accession>
<evidence type="ECO:0000313" key="2">
    <source>
        <dbReference type="Proteomes" id="UP000051612"/>
    </source>
</evidence>
<gene>
    <name evidence="1" type="ORF">FC48_GL001712</name>
</gene>
<reference evidence="1 2" key="1">
    <citation type="journal article" date="2015" name="Genome Announc.">
        <title>Expanding the biotechnology potential of lactobacilli through comparative genomics of 213 strains and associated genera.</title>
        <authorList>
            <person name="Sun Z."/>
            <person name="Harris H.M."/>
            <person name="McCann A."/>
            <person name="Guo C."/>
            <person name="Argimon S."/>
            <person name="Zhang W."/>
            <person name="Yang X."/>
            <person name="Jeffery I.B."/>
            <person name="Cooney J.C."/>
            <person name="Kagawa T.F."/>
            <person name="Liu W."/>
            <person name="Song Y."/>
            <person name="Salvetti E."/>
            <person name="Wrobel A."/>
            <person name="Rasinkangas P."/>
            <person name="Parkhill J."/>
            <person name="Rea M.C."/>
            <person name="O'Sullivan O."/>
            <person name="Ritari J."/>
            <person name="Douillard F.P."/>
            <person name="Paul Ross R."/>
            <person name="Yang R."/>
            <person name="Briner A.E."/>
            <person name="Felis G.E."/>
            <person name="de Vos W.M."/>
            <person name="Barrangou R."/>
            <person name="Klaenhammer T.R."/>
            <person name="Caufield P.W."/>
            <person name="Cui Y."/>
            <person name="Zhang H."/>
            <person name="O'Toole P.W."/>
        </authorList>
    </citation>
    <scope>NUCLEOTIDE SEQUENCE [LARGE SCALE GENOMIC DNA]</scope>
    <source>
        <strain evidence="1 2">DSM 20452</strain>
    </source>
</reference>
<sequence length="201" mass="23037">MPNMAEKKVKTTTVTTEILVEKRVKDDSTYWTKYTWDKNKPAVLVLANYPSKLGIVEEDLTTMLIKNEVYRMDDYGAVIIGNLFTKPISRNTANERTLADAYEIDSMTELLKVTKEVEKVIVSVGSLTNRYQIASDRLAMYGRMCSDEGQLDKIVELADGQHKPKHPLALQGDHWTLVPWTFDWENPPKSRRKKKVVEADE</sequence>
<organism evidence="1 2">
    <name type="scientific">Ligilactobacillus murinus DSM 20452 = NBRC 14221</name>
    <dbReference type="NCBI Taxonomy" id="1423772"/>
    <lineage>
        <taxon>Bacteria</taxon>
        <taxon>Bacillati</taxon>
        <taxon>Bacillota</taxon>
        <taxon>Bacilli</taxon>
        <taxon>Lactobacillales</taxon>
        <taxon>Lactobacillaceae</taxon>
        <taxon>Ligilactobacillus</taxon>
    </lineage>
</organism>